<dbReference type="SUPFAM" id="SSF47090">
    <property type="entry name" value="PGBD-like"/>
    <property type="match status" value="1"/>
</dbReference>
<dbReference type="SUPFAM" id="SSF53955">
    <property type="entry name" value="Lysozyme-like"/>
    <property type="match status" value="1"/>
</dbReference>
<proteinExistence type="inferred from homology"/>
<dbReference type="InterPro" id="IPR002477">
    <property type="entry name" value="Peptidoglycan-bd-like"/>
</dbReference>
<evidence type="ECO:0000313" key="4">
    <source>
        <dbReference type="EMBL" id="MBL6456568.1"/>
    </source>
</evidence>
<feature type="domain" description="Peptidoglycan binding-like" evidence="3">
    <location>
        <begin position="14"/>
        <end position="75"/>
    </location>
</feature>
<accession>A0ABS1V4C9</accession>
<dbReference type="Gene3D" id="1.10.101.10">
    <property type="entry name" value="PGBD-like superfamily/PGBD"/>
    <property type="match status" value="1"/>
</dbReference>
<evidence type="ECO:0000256" key="1">
    <source>
        <dbReference type="ARBA" id="ARBA00009387"/>
    </source>
</evidence>
<dbReference type="Pfam" id="PF01464">
    <property type="entry name" value="SLT"/>
    <property type="match status" value="1"/>
</dbReference>
<dbReference type="EMBL" id="JAEUXJ010000005">
    <property type="protein sequence ID" value="MBL6456568.1"/>
    <property type="molecule type" value="Genomic_DNA"/>
</dbReference>
<dbReference type="InterPro" id="IPR036366">
    <property type="entry name" value="PGBDSf"/>
</dbReference>
<comment type="similarity">
    <text evidence="1">Belongs to the virb1 family.</text>
</comment>
<evidence type="ECO:0000313" key="5">
    <source>
        <dbReference type="Proteomes" id="UP000606490"/>
    </source>
</evidence>
<evidence type="ECO:0000259" key="3">
    <source>
        <dbReference type="Pfam" id="PF01471"/>
    </source>
</evidence>
<dbReference type="Proteomes" id="UP000606490">
    <property type="component" value="Unassembled WGS sequence"/>
</dbReference>
<evidence type="ECO:0000259" key="2">
    <source>
        <dbReference type="Pfam" id="PF01464"/>
    </source>
</evidence>
<organism evidence="4 5">
    <name type="scientific">Belnapia mucosa</name>
    <dbReference type="NCBI Taxonomy" id="2804532"/>
    <lineage>
        <taxon>Bacteria</taxon>
        <taxon>Pseudomonadati</taxon>
        <taxon>Pseudomonadota</taxon>
        <taxon>Alphaproteobacteria</taxon>
        <taxon>Acetobacterales</taxon>
        <taxon>Roseomonadaceae</taxon>
        <taxon>Belnapia</taxon>
    </lineage>
</organism>
<reference evidence="4 5" key="1">
    <citation type="submission" date="2021-01" db="EMBL/GenBank/DDBJ databases">
        <title>Belnapia mucosa sp. nov. and Belnapia arida sp. nov., isolated from the Tabernas Desert (Almeria, Spain).</title>
        <authorList>
            <person name="Molina-Menor E."/>
            <person name="Vidal-Verdu A."/>
            <person name="Calonge A."/>
            <person name="Satari L."/>
            <person name="Pereto Magraner J."/>
            <person name="Porcar Miralles M."/>
        </authorList>
    </citation>
    <scope>NUCLEOTIDE SEQUENCE [LARGE SCALE GENOMIC DNA]</scope>
    <source>
        <strain evidence="4 5">T6</strain>
    </source>
</reference>
<dbReference type="InterPro" id="IPR008258">
    <property type="entry name" value="Transglycosylase_SLT_dom_1"/>
</dbReference>
<dbReference type="InterPro" id="IPR023346">
    <property type="entry name" value="Lysozyme-like_dom_sf"/>
</dbReference>
<comment type="caution">
    <text evidence="4">The sequence shown here is derived from an EMBL/GenBank/DDBJ whole genome shotgun (WGS) entry which is preliminary data.</text>
</comment>
<keyword evidence="5" id="KW-1185">Reference proteome</keyword>
<dbReference type="Gene3D" id="1.10.530.10">
    <property type="match status" value="1"/>
</dbReference>
<gene>
    <name evidence="4" type="ORF">JMJ55_14635</name>
</gene>
<feature type="domain" description="Transglycosylase SLT" evidence="2">
    <location>
        <begin position="142"/>
        <end position="250"/>
    </location>
</feature>
<sequence>MSPRTLRLAQPMMRGEDVLWLQRRLQSGPWPALAGLIRVADGLFGPRTAAAVAALQSLLGLAPDGVVGPALWSRLCPEAPAAFDPLSPAALAELARPHARFGGGVLWRLTAEGILLDRGTIAGGKAEEAMLRRVLTSFGGPIRAEARRHALPLELIAACLCTESGGDPAAERQEPGFRGYEATPHRVSIGCMQTLLSTARAVLRRPVAPEELRRPETSIAAGAACLAEAAAQTRLDPPVVACAYNAGSVRADLSETNRWRMLQYPVGTGAHADRFCGFFNVALRLVRAQPHLSENAPNFAALLGG</sequence>
<dbReference type="InterPro" id="IPR036365">
    <property type="entry name" value="PGBD-like_sf"/>
</dbReference>
<name>A0ABS1V4C9_9PROT</name>
<protein>
    <submittedName>
        <fullName evidence="4">Transglycosylase SLT domain-containing protein</fullName>
    </submittedName>
</protein>
<dbReference type="Pfam" id="PF01471">
    <property type="entry name" value="PG_binding_1"/>
    <property type="match status" value="1"/>
</dbReference>
<dbReference type="RefSeq" id="WP_202826300.1">
    <property type="nucleotide sequence ID" value="NZ_JAEUXJ010000005.1"/>
</dbReference>